<dbReference type="PROSITE" id="PS50263">
    <property type="entry name" value="CN_HYDROLASE"/>
    <property type="match status" value="1"/>
</dbReference>
<gene>
    <name evidence="3" type="ORF">HO133_007320</name>
</gene>
<name>A0A8H6FIK2_9LECA</name>
<comment type="caution">
    <text evidence="3">The sequence shown here is derived from an EMBL/GenBank/DDBJ whole genome shotgun (WGS) entry which is preliminary data.</text>
</comment>
<protein>
    <recommendedName>
        <fullName evidence="2">CN hydrolase domain-containing protein</fullName>
    </recommendedName>
</protein>
<comment type="similarity">
    <text evidence="1">Belongs to the carbon-nitrogen hydrolase superfamily. Nitrilase family.</text>
</comment>
<dbReference type="Proteomes" id="UP000593566">
    <property type="component" value="Unassembled WGS sequence"/>
</dbReference>
<dbReference type="Gene3D" id="3.60.110.10">
    <property type="entry name" value="Carbon-nitrogen hydrolase"/>
    <property type="match status" value="1"/>
</dbReference>
<dbReference type="InterPro" id="IPR044149">
    <property type="entry name" value="Nitrilases_CHs"/>
</dbReference>
<evidence type="ECO:0000256" key="1">
    <source>
        <dbReference type="ARBA" id="ARBA00008129"/>
    </source>
</evidence>
<dbReference type="InterPro" id="IPR003010">
    <property type="entry name" value="C-N_Hydrolase"/>
</dbReference>
<evidence type="ECO:0000313" key="4">
    <source>
        <dbReference type="Proteomes" id="UP000593566"/>
    </source>
</evidence>
<proteinExistence type="inferred from homology"/>
<organism evidence="3 4">
    <name type="scientific">Letharia lupina</name>
    <dbReference type="NCBI Taxonomy" id="560253"/>
    <lineage>
        <taxon>Eukaryota</taxon>
        <taxon>Fungi</taxon>
        <taxon>Dikarya</taxon>
        <taxon>Ascomycota</taxon>
        <taxon>Pezizomycotina</taxon>
        <taxon>Lecanoromycetes</taxon>
        <taxon>OSLEUM clade</taxon>
        <taxon>Lecanoromycetidae</taxon>
        <taxon>Lecanorales</taxon>
        <taxon>Lecanorineae</taxon>
        <taxon>Parmeliaceae</taxon>
        <taxon>Letharia</taxon>
    </lineage>
</organism>
<reference evidence="3 4" key="1">
    <citation type="journal article" date="2020" name="Genomics">
        <title>Complete, high-quality genomes from long-read metagenomic sequencing of two wolf lichen thalli reveals enigmatic genome architecture.</title>
        <authorList>
            <person name="McKenzie S.K."/>
            <person name="Walston R.F."/>
            <person name="Allen J.L."/>
        </authorList>
    </citation>
    <scope>NUCLEOTIDE SEQUENCE [LARGE SCALE GENOMIC DNA]</scope>
    <source>
        <strain evidence="3">WasteWater1</strain>
    </source>
</reference>
<keyword evidence="4" id="KW-1185">Reference proteome</keyword>
<dbReference type="GO" id="GO:0003824">
    <property type="term" value="F:catalytic activity"/>
    <property type="evidence" value="ECO:0007669"/>
    <property type="project" value="InterPro"/>
</dbReference>
<dbReference type="SUPFAM" id="SSF56317">
    <property type="entry name" value="Carbon-nitrogen hydrolase"/>
    <property type="match status" value="1"/>
</dbReference>
<feature type="domain" description="CN hydrolase" evidence="2">
    <location>
        <begin position="1"/>
        <end position="211"/>
    </location>
</feature>
<accession>A0A8H6FIK2</accession>
<dbReference type="RefSeq" id="XP_037156846.1">
    <property type="nucleotide sequence ID" value="XM_037298211.1"/>
</dbReference>
<dbReference type="EMBL" id="JACCJB010000003">
    <property type="protein sequence ID" value="KAF6229204.1"/>
    <property type="molecule type" value="Genomic_DNA"/>
</dbReference>
<dbReference type="InterPro" id="IPR036526">
    <property type="entry name" value="C-N_Hydrolase_sf"/>
</dbReference>
<dbReference type="PANTHER" id="PTHR46044:SF1">
    <property type="entry name" value="CN HYDROLASE DOMAIN-CONTAINING PROTEIN"/>
    <property type="match status" value="1"/>
</dbReference>
<evidence type="ECO:0000259" key="2">
    <source>
        <dbReference type="PROSITE" id="PS50263"/>
    </source>
</evidence>
<dbReference type="GeneID" id="59335719"/>
<evidence type="ECO:0000313" key="3">
    <source>
        <dbReference type="EMBL" id="KAF6229204.1"/>
    </source>
</evidence>
<dbReference type="PANTHER" id="PTHR46044">
    <property type="entry name" value="NITRILASE"/>
    <property type="match status" value="1"/>
</dbReference>
<dbReference type="AlphaFoldDB" id="A0A8H6FIK2"/>
<sequence length="237" mass="25694">MPSVQPSAHESLVVDSGLPKYYDAAVAIPSPGFETLARTARENHVFLSLGIIEKEGGTPYYTAFLLDRDVTLLYEYRKSQLIPTAAERLIWGRGSGDGLIVADTAIGKVGGLICWENYMPTARLALCHKGIENSVGPNADDLPSWIAKCSTSRKKAAVSSSTQINSANDRKPDGTAWTANDGGSRVIGPLGTFLAEPVWDNEEIVYAELRMGELTEAKMDFSFDPVGSHSRPGVFWN</sequence>
<dbReference type="Pfam" id="PF00795">
    <property type="entry name" value="CN_hydrolase"/>
    <property type="match status" value="1"/>
</dbReference>